<sequence>MDEAREERGARGFPAFAARRGGRARGRSFWAGAWTDAVEDTWTEEEPLKKGRSLARTGRIGPITVGPGRISAEIHDGGATHTAVVTLRELDDQEWELLWEKAADRPAVTEALLAGELPEDLLESVEDARLRLLPGYGDLEADCDCGALDHPCPHAAALCYQLSWLLDSEPSLLLLVRGRELAWAVEELKSELLLRAMTAEADSDDADADAEADSDDSDADSDGGADGTEDVPVADGGGSTGRARAPQDDVAPPGVDPVAAWAARGASPLPAPPPLPDRPAGADEPVTGIEADPLDRLVTDAAVRARGLLAYALGLTAEPAPPLDLWRDTVRVAATHPDPRVPARLRESCGRPPHELDRAAAAWRTGGPAGLDVLEHTWSPSAQETARARAALAAGWEADEPPELEVRDNHWTLTRQGLQLRLGRDGRWYPYRREADAWWPAGPPHADPSDALMDLVEV</sequence>
<evidence type="ECO:0000256" key="2">
    <source>
        <dbReference type="SAM" id="MobiDB-lite"/>
    </source>
</evidence>
<comment type="caution">
    <text evidence="4">The sequence shown here is derived from an EMBL/GenBank/DDBJ whole genome shotgun (WGS) entry which is preliminary data.</text>
</comment>
<evidence type="ECO:0000313" key="5">
    <source>
        <dbReference type="Proteomes" id="UP000525686"/>
    </source>
</evidence>
<reference evidence="5" key="1">
    <citation type="submission" date="2020-05" db="EMBL/GenBank/DDBJ databases">
        <title>Classification of alakaliphilic streptomycetes isolated from an alkaline soil next to Lonar Crater, India and a proposal for the recognition of Streptomyces alkaliterrae sp. nov.</title>
        <authorList>
            <person name="Golinska P."/>
        </authorList>
    </citation>
    <scope>NUCLEOTIDE SEQUENCE [LARGE SCALE GENOMIC DNA]</scope>
    <source>
        <strain evidence="5">OF3</strain>
    </source>
</reference>
<evidence type="ECO:0000313" key="4">
    <source>
        <dbReference type="EMBL" id="MBB1255634.1"/>
    </source>
</evidence>
<dbReference type="GO" id="GO:0008270">
    <property type="term" value="F:zinc ion binding"/>
    <property type="evidence" value="ECO:0007669"/>
    <property type="project" value="UniProtKB-KW"/>
</dbReference>
<dbReference type="PROSITE" id="PS50966">
    <property type="entry name" value="ZF_SWIM"/>
    <property type="match status" value="1"/>
</dbReference>
<evidence type="ECO:0000256" key="1">
    <source>
        <dbReference type="PROSITE-ProRule" id="PRU00325"/>
    </source>
</evidence>
<evidence type="ECO:0000259" key="3">
    <source>
        <dbReference type="PROSITE" id="PS50966"/>
    </source>
</evidence>
<proteinExistence type="predicted"/>
<organism evidence="4 5">
    <name type="scientific">Streptomyces alkaliterrae</name>
    <dbReference type="NCBI Taxonomy" id="2213162"/>
    <lineage>
        <taxon>Bacteria</taxon>
        <taxon>Bacillati</taxon>
        <taxon>Actinomycetota</taxon>
        <taxon>Actinomycetes</taxon>
        <taxon>Kitasatosporales</taxon>
        <taxon>Streptomycetaceae</taxon>
        <taxon>Streptomyces</taxon>
    </lineage>
</organism>
<feature type="domain" description="SWIM-type" evidence="3">
    <location>
        <begin position="128"/>
        <end position="163"/>
    </location>
</feature>
<dbReference type="PANTHER" id="PTHR38133:SF1">
    <property type="entry name" value="SLR1429 PROTEIN"/>
    <property type="match status" value="1"/>
</dbReference>
<name>A0A7W3WNI7_9ACTN</name>
<dbReference type="RefSeq" id="WP_181355063.1">
    <property type="nucleotide sequence ID" value="NZ_JABJWZ010000226.1"/>
</dbReference>
<keyword evidence="1" id="KW-0479">Metal-binding</keyword>
<keyword evidence="1" id="KW-0863">Zinc-finger</keyword>
<protein>
    <submittedName>
        <fullName evidence="4">SWIM zinc finger family protein</fullName>
    </submittedName>
</protein>
<dbReference type="Proteomes" id="UP000525686">
    <property type="component" value="Unassembled WGS sequence"/>
</dbReference>
<feature type="compositionally biased region" description="Acidic residues" evidence="2">
    <location>
        <begin position="201"/>
        <end position="229"/>
    </location>
</feature>
<feature type="region of interest" description="Disordered" evidence="2">
    <location>
        <begin position="201"/>
        <end position="284"/>
    </location>
</feature>
<dbReference type="PANTHER" id="PTHR38133">
    <property type="entry name" value="SLR1429 PROTEIN"/>
    <property type="match status" value="1"/>
</dbReference>
<gene>
    <name evidence="4" type="ORF">H3146_20070</name>
</gene>
<dbReference type="InterPro" id="IPR007527">
    <property type="entry name" value="Znf_SWIM"/>
</dbReference>
<dbReference type="AlphaFoldDB" id="A0A7W3WNI7"/>
<keyword evidence="1" id="KW-0862">Zinc</keyword>
<accession>A0A7W3WNI7</accession>
<dbReference type="EMBL" id="JABJWZ010000226">
    <property type="protein sequence ID" value="MBB1255634.1"/>
    <property type="molecule type" value="Genomic_DNA"/>
</dbReference>